<sequence length="260" mass="29230">MNIGTPIDARLANLSEITATQSIEEAWALHCTRMAEYGFDRLFYGHTRFSTPSTYADRHDALILSSLPQGYVERYLREGHYRNIPMIRWAEKNDGACSWSEVYARLHPDEMTPGTRKALGTRQAFGIENGYSISFRNLCQGGFAAISLVGREGLSQADLDKIWASRGAEIELANRVFHLVVSSLPSRRPNRLTPRQREVLEWVAHGKTVPEICLLIGRKQATVEKHLRLAREAMNAQTTAQAVLRASISKQIFAKNSSQT</sequence>
<keyword evidence="2" id="KW-0238">DNA-binding</keyword>
<gene>
    <name evidence="5" type="ordered locus">Dshi_1550</name>
</gene>
<dbReference type="CDD" id="cd06170">
    <property type="entry name" value="LuxR_C_like"/>
    <property type="match status" value="1"/>
</dbReference>
<dbReference type="EMBL" id="CP000830">
    <property type="protein sequence ID" value="ABV93292.1"/>
    <property type="molecule type" value="Genomic_DNA"/>
</dbReference>
<dbReference type="InterPro" id="IPR005143">
    <property type="entry name" value="TF_LuxR_autoind-bd_dom"/>
</dbReference>
<evidence type="ECO:0000256" key="1">
    <source>
        <dbReference type="ARBA" id="ARBA00023015"/>
    </source>
</evidence>
<dbReference type="InterPro" id="IPR013249">
    <property type="entry name" value="RNA_pol_sigma70_r4_t2"/>
</dbReference>
<accession>A8LK93</accession>
<dbReference type="InterPro" id="IPR036388">
    <property type="entry name" value="WH-like_DNA-bd_sf"/>
</dbReference>
<evidence type="ECO:0000259" key="4">
    <source>
        <dbReference type="PROSITE" id="PS50043"/>
    </source>
</evidence>
<dbReference type="PANTHER" id="PTHR44688">
    <property type="entry name" value="DNA-BINDING TRANSCRIPTIONAL ACTIVATOR DEVR_DOSR"/>
    <property type="match status" value="1"/>
</dbReference>
<evidence type="ECO:0000256" key="3">
    <source>
        <dbReference type="ARBA" id="ARBA00023163"/>
    </source>
</evidence>
<name>A8LK93_DINSH</name>
<dbReference type="GO" id="GO:0016987">
    <property type="term" value="F:sigma factor activity"/>
    <property type="evidence" value="ECO:0007669"/>
    <property type="project" value="InterPro"/>
</dbReference>
<keyword evidence="6" id="KW-1185">Reference proteome</keyword>
<dbReference type="PROSITE" id="PS50043">
    <property type="entry name" value="HTH_LUXR_2"/>
    <property type="match status" value="1"/>
</dbReference>
<dbReference type="Gene3D" id="1.10.10.10">
    <property type="entry name" value="Winged helix-like DNA-binding domain superfamily/Winged helix DNA-binding domain"/>
    <property type="match status" value="1"/>
</dbReference>
<dbReference type="GO" id="GO:0003677">
    <property type="term" value="F:DNA binding"/>
    <property type="evidence" value="ECO:0007669"/>
    <property type="project" value="UniProtKB-KW"/>
</dbReference>
<evidence type="ECO:0000313" key="5">
    <source>
        <dbReference type="EMBL" id="ABV93292.1"/>
    </source>
</evidence>
<dbReference type="HOGENOM" id="CLU_092784_0_0_5"/>
<dbReference type="Pfam" id="PF08281">
    <property type="entry name" value="Sigma70_r4_2"/>
    <property type="match status" value="1"/>
</dbReference>
<dbReference type="Gene3D" id="3.30.450.80">
    <property type="entry name" value="Transcription factor LuxR-like, autoinducer-binding domain"/>
    <property type="match status" value="1"/>
</dbReference>
<dbReference type="GO" id="GO:0006352">
    <property type="term" value="P:DNA-templated transcription initiation"/>
    <property type="evidence" value="ECO:0007669"/>
    <property type="project" value="InterPro"/>
</dbReference>
<keyword evidence="1" id="KW-0805">Transcription regulation</keyword>
<dbReference type="AlphaFoldDB" id="A8LK93"/>
<dbReference type="STRING" id="398580.Dshi_1550"/>
<dbReference type="Proteomes" id="UP000006833">
    <property type="component" value="Chromosome"/>
</dbReference>
<keyword evidence="3" id="KW-0804">Transcription</keyword>
<dbReference type="Pfam" id="PF03472">
    <property type="entry name" value="Autoind_bind"/>
    <property type="match status" value="1"/>
</dbReference>
<proteinExistence type="predicted"/>
<reference evidence="6" key="1">
    <citation type="journal article" date="2010" name="ISME J.">
        <title>The complete genome sequence of the algal symbiont Dinoroseobacter shibae: a hitchhiker's guide to life in the sea.</title>
        <authorList>
            <person name="Wagner-Dobler I."/>
            <person name="Ballhausen B."/>
            <person name="Berger M."/>
            <person name="Brinkhoff T."/>
            <person name="Buchholz I."/>
            <person name="Bunk B."/>
            <person name="Cypionka H."/>
            <person name="Daniel R."/>
            <person name="Drepper T."/>
            <person name="Gerdts G."/>
            <person name="Hahnke S."/>
            <person name="Han C."/>
            <person name="Jahn D."/>
            <person name="Kalhoefer D."/>
            <person name="Kiss H."/>
            <person name="Klenk H.P."/>
            <person name="Kyrpides N."/>
            <person name="Liebl W."/>
            <person name="Liesegang H."/>
            <person name="Meincke L."/>
            <person name="Pati A."/>
            <person name="Petersen J."/>
            <person name="Piekarski T."/>
            <person name="Pommerenke C."/>
            <person name="Pradella S."/>
            <person name="Pukall R."/>
            <person name="Rabus R."/>
            <person name="Stackebrandt E."/>
            <person name="Thole S."/>
            <person name="Thompson L."/>
            <person name="Tielen P."/>
            <person name="Tomasch J."/>
            <person name="von Jan M."/>
            <person name="Wanphrut N."/>
            <person name="Wichels A."/>
            <person name="Zech H."/>
            <person name="Simon M."/>
        </authorList>
    </citation>
    <scope>NUCLEOTIDE SEQUENCE [LARGE SCALE GENOMIC DNA]</scope>
    <source>
        <strain evidence="6">DSM 16493 / NCIMB 14021 / DFL 12</strain>
    </source>
</reference>
<dbReference type="OrthoDB" id="3679796at2"/>
<feature type="domain" description="HTH luxR-type" evidence="4">
    <location>
        <begin position="185"/>
        <end position="250"/>
    </location>
</feature>
<organism evidence="5 6">
    <name type="scientific">Dinoroseobacter shibae (strain DSM 16493 / NCIMB 14021 / DFL 12)</name>
    <dbReference type="NCBI Taxonomy" id="398580"/>
    <lineage>
        <taxon>Bacteria</taxon>
        <taxon>Pseudomonadati</taxon>
        <taxon>Pseudomonadota</taxon>
        <taxon>Alphaproteobacteria</taxon>
        <taxon>Rhodobacterales</taxon>
        <taxon>Roseobacteraceae</taxon>
        <taxon>Dinoroseobacter</taxon>
    </lineage>
</organism>
<dbReference type="InterPro" id="IPR016032">
    <property type="entry name" value="Sig_transdc_resp-reg_C-effctor"/>
</dbReference>
<dbReference type="KEGG" id="dsh:Dshi_1550"/>
<evidence type="ECO:0000256" key="2">
    <source>
        <dbReference type="ARBA" id="ARBA00023125"/>
    </source>
</evidence>
<dbReference type="RefSeq" id="WP_012178222.1">
    <property type="nucleotide sequence ID" value="NC_009952.1"/>
</dbReference>
<dbReference type="SMART" id="SM00421">
    <property type="entry name" value="HTH_LUXR"/>
    <property type="match status" value="1"/>
</dbReference>
<protein>
    <submittedName>
        <fullName evidence="5">Putative regulatory protein</fullName>
    </submittedName>
</protein>
<dbReference type="InterPro" id="IPR000792">
    <property type="entry name" value="Tscrpt_reg_LuxR_C"/>
</dbReference>
<dbReference type="SUPFAM" id="SSF46894">
    <property type="entry name" value="C-terminal effector domain of the bipartite response regulators"/>
    <property type="match status" value="1"/>
</dbReference>
<evidence type="ECO:0000313" key="6">
    <source>
        <dbReference type="Proteomes" id="UP000006833"/>
    </source>
</evidence>
<dbReference type="InterPro" id="IPR036693">
    <property type="entry name" value="TF_LuxR_autoind-bd_dom_sf"/>
</dbReference>
<dbReference type="SUPFAM" id="SSF75516">
    <property type="entry name" value="Pheromone-binding domain of LuxR-like quorum-sensing transcription factors"/>
    <property type="match status" value="1"/>
</dbReference>
<dbReference type="PANTHER" id="PTHR44688:SF16">
    <property type="entry name" value="DNA-BINDING TRANSCRIPTIONAL ACTIVATOR DEVR_DOSR"/>
    <property type="match status" value="1"/>
</dbReference>
<dbReference type="eggNOG" id="COG2197">
    <property type="taxonomic scope" value="Bacteria"/>
</dbReference>